<accession>A0ABV0QD11</accession>
<evidence type="ECO:0000259" key="1">
    <source>
        <dbReference type="SMART" id="SM00735"/>
    </source>
</evidence>
<evidence type="ECO:0000313" key="2">
    <source>
        <dbReference type="EMBL" id="MEQ2193699.1"/>
    </source>
</evidence>
<sequence length="132" mass="15015">MLPPAPPHCRKPFVAAANIDDKRQVVSTSYNTPIGLYSKGNIQDAMEGQIRGLVHQKPERITRLTHSSRVNNLTCLRFEEHAAVFRSLNCWHSDLMQSQLKTVQCVLSYSWMPLAPYSFLTVGSTFHSRISW</sequence>
<name>A0ABV0QD11_9TELE</name>
<dbReference type="InterPro" id="IPR006643">
    <property type="entry name" value="Zasp-like_motif"/>
</dbReference>
<proteinExistence type="predicted"/>
<protein>
    <recommendedName>
        <fullName evidence="1">Zasp-like motif domain-containing protein</fullName>
    </recommendedName>
</protein>
<keyword evidence="3" id="KW-1185">Reference proteome</keyword>
<dbReference type="InterPro" id="IPR031847">
    <property type="entry name" value="PDLI1-4/Zasp-like_mid"/>
</dbReference>
<dbReference type="EMBL" id="JAHRIN010008630">
    <property type="protein sequence ID" value="MEQ2193699.1"/>
    <property type="molecule type" value="Genomic_DNA"/>
</dbReference>
<dbReference type="SMART" id="SM00735">
    <property type="entry name" value="ZM"/>
    <property type="match status" value="1"/>
</dbReference>
<reference evidence="2 3" key="1">
    <citation type="submission" date="2021-06" db="EMBL/GenBank/DDBJ databases">
        <authorList>
            <person name="Palmer J.M."/>
        </authorList>
    </citation>
    <scope>NUCLEOTIDE SEQUENCE [LARGE SCALE GENOMIC DNA]</scope>
    <source>
        <strain evidence="2 3">XC_2019</strain>
        <tissue evidence="2">Muscle</tissue>
    </source>
</reference>
<dbReference type="Pfam" id="PF15936">
    <property type="entry name" value="DUF4749"/>
    <property type="match status" value="1"/>
</dbReference>
<gene>
    <name evidence="2" type="ORF">XENOCAPTIV_010387</name>
</gene>
<organism evidence="2 3">
    <name type="scientific">Xenoophorus captivus</name>
    <dbReference type="NCBI Taxonomy" id="1517983"/>
    <lineage>
        <taxon>Eukaryota</taxon>
        <taxon>Metazoa</taxon>
        <taxon>Chordata</taxon>
        <taxon>Craniata</taxon>
        <taxon>Vertebrata</taxon>
        <taxon>Euteleostomi</taxon>
        <taxon>Actinopterygii</taxon>
        <taxon>Neopterygii</taxon>
        <taxon>Teleostei</taxon>
        <taxon>Neoteleostei</taxon>
        <taxon>Acanthomorphata</taxon>
        <taxon>Ovalentaria</taxon>
        <taxon>Atherinomorphae</taxon>
        <taxon>Cyprinodontiformes</taxon>
        <taxon>Goodeidae</taxon>
        <taxon>Xenoophorus</taxon>
    </lineage>
</organism>
<comment type="caution">
    <text evidence="2">The sequence shown here is derived from an EMBL/GenBank/DDBJ whole genome shotgun (WGS) entry which is preliminary data.</text>
</comment>
<dbReference type="Proteomes" id="UP001434883">
    <property type="component" value="Unassembled WGS sequence"/>
</dbReference>
<evidence type="ECO:0000313" key="3">
    <source>
        <dbReference type="Proteomes" id="UP001434883"/>
    </source>
</evidence>
<feature type="domain" description="Zasp-like motif" evidence="1">
    <location>
        <begin position="24"/>
        <end position="49"/>
    </location>
</feature>